<dbReference type="EMBL" id="OU342829">
    <property type="protein sequence ID" value="CAG7579909.1"/>
    <property type="molecule type" value="Genomic_DNA"/>
</dbReference>
<gene>
    <name evidence="2" type="ORF">SLAVMIC_00155</name>
</gene>
<reference evidence="2" key="1">
    <citation type="submission" date="2021-06" db="EMBL/GenBank/DDBJ databases">
        <authorList>
            <person name="Gannon L."/>
            <person name="Redgwell R T."/>
            <person name="Michniewski S."/>
            <person name="Harrison D C."/>
            <person name="Millard A."/>
        </authorList>
    </citation>
    <scope>NUCLEOTIDE SEQUENCE</scope>
</reference>
<sequence length="132" mass="15307">MIKKYNEFVNEAASSKKEEAKAALLKMFNSNPKVKAQDKSKGWVDRKNIYDMAAISSFMKDKGFNSNQADSALQDLRKDKEVEIKHILVKNWHYKENNPHYYLASKVTKEDAKSQKEKMEAESKENTKKDSK</sequence>
<proteinExistence type="predicted"/>
<protein>
    <submittedName>
        <fullName evidence="2">Uncharacterized protein</fullName>
    </submittedName>
</protein>
<name>A0A8D9C8F3_9VIRU</name>
<accession>A0A8D9C8F3</accession>
<feature type="region of interest" description="Disordered" evidence="1">
    <location>
        <begin position="107"/>
        <end position="132"/>
    </location>
</feature>
<organism evidence="2">
    <name type="scientific">uncultured marine phage</name>
    <dbReference type="NCBI Taxonomy" id="707152"/>
    <lineage>
        <taxon>Viruses</taxon>
        <taxon>environmental samples</taxon>
    </lineage>
</organism>
<evidence type="ECO:0000256" key="1">
    <source>
        <dbReference type="SAM" id="MobiDB-lite"/>
    </source>
</evidence>
<evidence type="ECO:0000313" key="2">
    <source>
        <dbReference type="EMBL" id="CAG7579909.1"/>
    </source>
</evidence>